<feature type="region of interest" description="Disordered" evidence="9">
    <location>
        <begin position="561"/>
        <end position="588"/>
    </location>
</feature>
<keyword evidence="11" id="KW-1185">Reference proteome</keyword>
<dbReference type="Pfam" id="PF12796">
    <property type="entry name" value="Ank_2"/>
    <property type="match status" value="1"/>
</dbReference>
<feature type="region of interest" description="Disordered" evidence="9">
    <location>
        <begin position="311"/>
        <end position="342"/>
    </location>
</feature>
<keyword evidence="2" id="KW-0770">Synapse</keyword>
<evidence type="ECO:0000313" key="11">
    <source>
        <dbReference type="Proteomes" id="UP000694388"/>
    </source>
</evidence>
<keyword evidence="8" id="KW-0175">Coiled coil</keyword>
<evidence type="ECO:0000256" key="3">
    <source>
        <dbReference type="ARBA" id="ARBA00023043"/>
    </source>
</evidence>
<dbReference type="InterPro" id="IPR050889">
    <property type="entry name" value="Dendritic_Spine_Reg/Scaffold"/>
</dbReference>
<dbReference type="SMART" id="SM00028">
    <property type="entry name" value="TPR"/>
    <property type="match status" value="3"/>
</dbReference>
<sequence>MVAACEGHLGAAEFLLSQGADHSHIDKEGLTALAWACLKGHLPVVKALVERHAEIDHTDKNGRTPLDLAAFYGDSGVVQYLVEHGAMIEHVDYSGMRPLDRAIGCRNTSTVLALLKKGAKLGPAAWAMATSKPDITLILLNKLLEEGNMLYKASRMKEAAMRYQNALKRFPWEGFGEELKTFRELKVTLLLNLSRCRRKMNDFGLAEEFASRALEMKPRSYEAFYARARAKRSSRQFLAALEDLHEALRLCPENREIRRLLARVQEECKQQVQQAQILQQQHQQQQISAQHIQLDGTVTDDRGDGEWFCPDTPSADGDSGDGEGRLMSPPATSAGLTRSGMRRSVPVAEGWEPWMHRSTDGTSDWPLRLVSRGFSVDGPAITQNETATHSGLPVGRTQASVSSVRPSGSSFIQRTPVDWERVEPPPRAFRGPIVPYISPAAGHHQPEAFSETPWTRHDPAGQTGVQPTSQQVPSHHAALQLSSLSQGEGRLPGPWPENCAPPPLPPGPASPPSRPTPFMGLSDKWVRAAPVGVSTRPWTSSSVDVVVSPSTVNESSAFFGHRGVQGGNGSPAEGPPVRQVDSMEPSNNGPQGGLCMARTLNAVPQASIRPLQRSNAEGKVACPSPLIPKRPFVESNV</sequence>
<feature type="repeat" description="TPR" evidence="7">
    <location>
        <begin position="221"/>
        <end position="254"/>
    </location>
</feature>
<accession>A0A8C4NE41</accession>
<keyword evidence="3 6" id="KW-0040">ANK repeat</keyword>
<dbReference type="InterPro" id="IPR036770">
    <property type="entry name" value="Ankyrin_rpt-contain_sf"/>
</dbReference>
<feature type="compositionally biased region" description="Low complexity" evidence="9">
    <location>
        <begin position="474"/>
        <end position="486"/>
    </location>
</feature>
<dbReference type="InterPro" id="IPR019734">
    <property type="entry name" value="TPR_rpt"/>
</dbReference>
<evidence type="ECO:0000256" key="9">
    <source>
        <dbReference type="SAM" id="MobiDB-lite"/>
    </source>
</evidence>
<evidence type="ECO:0000256" key="5">
    <source>
        <dbReference type="ARBA" id="ARBA00038259"/>
    </source>
</evidence>
<evidence type="ECO:0000256" key="4">
    <source>
        <dbReference type="ARBA" id="ARBA00034110"/>
    </source>
</evidence>
<dbReference type="Ensembl" id="ENSEBUT00000005690.1">
    <property type="protein sequence ID" value="ENSEBUP00000005252.1"/>
    <property type="gene ID" value="ENSEBUG00000003601.1"/>
</dbReference>
<keyword evidence="7" id="KW-0802">TPR repeat</keyword>
<organism evidence="10 11">
    <name type="scientific">Eptatretus burgeri</name>
    <name type="common">Inshore hagfish</name>
    <dbReference type="NCBI Taxonomy" id="7764"/>
    <lineage>
        <taxon>Eukaryota</taxon>
        <taxon>Metazoa</taxon>
        <taxon>Chordata</taxon>
        <taxon>Craniata</taxon>
        <taxon>Vertebrata</taxon>
        <taxon>Cyclostomata</taxon>
        <taxon>Myxini</taxon>
        <taxon>Myxiniformes</taxon>
        <taxon>Myxinidae</taxon>
        <taxon>Eptatretinae</taxon>
        <taxon>Eptatretus</taxon>
    </lineage>
</organism>
<dbReference type="PROSITE" id="PS50297">
    <property type="entry name" value="ANK_REP_REGION"/>
    <property type="match status" value="2"/>
</dbReference>
<dbReference type="InterPro" id="IPR011990">
    <property type="entry name" value="TPR-like_helical_dom_sf"/>
</dbReference>
<feature type="repeat" description="ANK" evidence="6">
    <location>
        <begin position="28"/>
        <end position="60"/>
    </location>
</feature>
<dbReference type="PROSITE" id="PS50005">
    <property type="entry name" value="TPR"/>
    <property type="match status" value="1"/>
</dbReference>
<dbReference type="AlphaFoldDB" id="A0A8C4NE41"/>
<dbReference type="GeneTree" id="ENSGT00940000155655"/>
<feature type="repeat" description="ANK" evidence="6">
    <location>
        <begin position="61"/>
        <end position="93"/>
    </location>
</feature>
<dbReference type="Gene3D" id="1.25.40.20">
    <property type="entry name" value="Ankyrin repeat-containing domain"/>
    <property type="match status" value="1"/>
</dbReference>
<comment type="similarity">
    <text evidence="5">Belongs to the TANC family.</text>
</comment>
<evidence type="ECO:0000313" key="10">
    <source>
        <dbReference type="Ensembl" id="ENSEBUP00000005252.1"/>
    </source>
</evidence>
<feature type="compositionally biased region" description="Pro residues" evidence="9">
    <location>
        <begin position="493"/>
        <end position="515"/>
    </location>
</feature>
<evidence type="ECO:0000256" key="6">
    <source>
        <dbReference type="PROSITE-ProRule" id="PRU00023"/>
    </source>
</evidence>
<feature type="compositionally biased region" description="Polar residues" evidence="9">
    <location>
        <begin position="463"/>
        <end position="473"/>
    </location>
</feature>
<evidence type="ECO:0000256" key="1">
    <source>
        <dbReference type="ARBA" id="ARBA00022737"/>
    </source>
</evidence>
<dbReference type="GO" id="GO:0098794">
    <property type="term" value="C:postsynapse"/>
    <property type="evidence" value="ECO:0007669"/>
    <property type="project" value="UniProtKB-SubCell"/>
</dbReference>
<dbReference type="PROSITE" id="PS50088">
    <property type="entry name" value="ANK_REPEAT"/>
    <property type="match status" value="2"/>
</dbReference>
<evidence type="ECO:0000256" key="2">
    <source>
        <dbReference type="ARBA" id="ARBA00023018"/>
    </source>
</evidence>
<dbReference type="SUPFAM" id="SSF48452">
    <property type="entry name" value="TPR-like"/>
    <property type="match status" value="1"/>
</dbReference>
<feature type="region of interest" description="Disordered" evidence="9">
    <location>
        <begin position="440"/>
        <end position="516"/>
    </location>
</feature>
<evidence type="ECO:0000256" key="8">
    <source>
        <dbReference type="SAM" id="Coils"/>
    </source>
</evidence>
<dbReference type="SUPFAM" id="SSF48403">
    <property type="entry name" value="Ankyrin repeat"/>
    <property type="match status" value="1"/>
</dbReference>
<feature type="coiled-coil region" evidence="8">
    <location>
        <begin position="254"/>
        <end position="285"/>
    </location>
</feature>
<keyword evidence="1" id="KW-0677">Repeat</keyword>
<dbReference type="PANTHER" id="PTHR24166:SF55">
    <property type="entry name" value="ROLLING PEBBLES, ISOFORM B"/>
    <property type="match status" value="1"/>
</dbReference>
<evidence type="ECO:0008006" key="12">
    <source>
        <dbReference type="Google" id="ProtNLM"/>
    </source>
</evidence>
<dbReference type="SMART" id="SM00248">
    <property type="entry name" value="ANK"/>
    <property type="match status" value="3"/>
</dbReference>
<comment type="subcellular location">
    <subcellularLocation>
        <location evidence="4">Postsynapse</location>
    </subcellularLocation>
</comment>
<name>A0A8C4NE41_EPTBU</name>
<dbReference type="InterPro" id="IPR002110">
    <property type="entry name" value="Ankyrin_rpt"/>
</dbReference>
<evidence type="ECO:0000256" key="7">
    <source>
        <dbReference type="PROSITE-ProRule" id="PRU00339"/>
    </source>
</evidence>
<reference evidence="10" key="2">
    <citation type="submission" date="2025-09" db="UniProtKB">
        <authorList>
            <consortium name="Ensembl"/>
        </authorList>
    </citation>
    <scope>IDENTIFICATION</scope>
</reference>
<dbReference type="Gene3D" id="1.25.40.10">
    <property type="entry name" value="Tetratricopeptide repeat domain"/>
    <property type="match status" value="1"/>
</dbReference>
<dbReference type="Proteomes" id="UP000694388">
    <property type="component" value="Unplaced"/>
</dbReference>
<reference evidence="10" key="1">
    <citation type="submission" date="2025-08" db="UniProtKB">
        <authorList>
            <consortium name="Ensembl"/>
        </authorList>
    </citation>
    <scope>IDENTIFICATION</scope>
</reference>
<protein>
    <recommendedName>
        <fullName evidence="12">Protein TANC1</fullName>
    </recommendedName>
</protein>
<proteinExistence type="inferred from homology"/>
<dbReference type="PANTHER" id="PTHR24166">
    <property type="entry name" value="ROLLING PEBBLES, ISOFORM B"/>
    <property type="match status" value="1"/>
</dbReference>